<feature type="region of interest" description="Disordered" evidence="1">
    <location>
        <begin position="1"/>
        <end position="21"/>
    </location>
</feature>
<comment type="caution">
    <text evidence="2">The sequence shown here is derived from an EMBL/GenBank/DDBJ whole genome shotgun (WGS) entry which is preliminary data.</text>
</comment>
<proteinExistence type="predicted"/>
<dbReference type="Proteomes" id="UP000852880">
    <property type="component" value="Unassembled WGS sequence"/>
</dbReference>
<evidence type="ECO:0000313" key="2">
    <source>
        <dbReference type="EMBL" id="OEH95557.1"/>
    </source>
</evidence>
<sequence length="197" mass="22347">MLKPELREFHPPSPSHAWHSPSPLPGDYRVRDFENSAREHLTYLRITQNVFDTTVKSIKNINDLQHLSDNSGNYKFVLNLDGKFRVMIIKGPFTPYINGIAAAAHTVMCNRDDGMVRSAGYINVINTNEGPEVKLFGVSGHYHPRGRHLLPAKQFLENLGVHKDKIKMYEWVSEQTAVNKSRERALSDSPGPSRNLN</sequence>
<feature type="compositionally biased region" description="Basic and acidic residues" evidence="1">
    <location>
        <begin position="1"/>
        <end position="10"/>
    </location>
</feature>
<dbReference type="EMBL" id="MJEL01000054">
    <property type="protein sequence ID" value="OEH95557.1"/>
    <property type="molecule type" value="Genomic_DNA"/>
</dbReference>
<name>A0A3F3IL59_SALER</name>
<reference evidence="2" key="1">
    <citation type="submission" date="2016-09" db="EMBL/GenBank/DDBJ databases">
        <title>Whole Genome Sequencing of Salmonella enterica subsp. enterica serovar Nottingham.</title>
        <authorList>
            <person name="Zheng J."/>
            <person name="Wang H."/>
        </authorList>
    </citation>
    <scope>NUCLEOTIDE SEQUENCE [LARGE SCALE GENOMIC DNA]</scope>
    <source>
        <strain evidence="2">CFSAN055411</strain>
    </source>
</reference>
<organism evidence="2">
    <name type="scientific">Salmonella enterica</name>
    <name type="common">Salmonella choleraesuis</name>
    <dbReference type="NCBI Taxonomy" id="28901"/>
    <lineage>
        <taxon>Bacteria</taxon>
        <taxon>Pseudomonadati</taxon>
        <taxon>Pseudomonadota</taxon>
        <taxon>Gammaproteobacteria</taxon>
        <taxon>Enterobacterales</taxon>
        <taxon>Enterobacteriaceae</taxon>
        <taxon>Salmonella</taxon>
    </lineage>
</organism>
<protein>
    <submittedName>
        <fullName evidence="2">Uncharacterized protein</fullName>
    </submittedName>
</protein>
<accession>A0A3F3IL59</accession>
<gene>
    <name evidence="2" type="ORF">BH006_06795</name>
</gene>
<dbReference type="RefSeq" id="WP_069721843.1">
    <property type="nucleotide sequence ID" value="NZ_MJEL01000054.1"/>
</dbReference>
<dbReference type="AlphaFoldDB" id="A0A3F3IL59"/>
<evidence type="ECO:0000256" key="1">
    <source>
        <dbReference type="SAM" id="MobiDB-lite"/>
    </source>
</evidence>